<proteinExistence type="inferred from homology"/>
<evidence type="ECO:0000313" key="5">
    <source>
        <dbReference type="Proteomes" id="UP000237347"/>
    </source>
</evidence>
<dbReference type="AlphaFoldDB" id="A0AAW0LHR3"/>
<feature type="compositionally biased region" description="Basic and acidic residues" evidence="2">
    <location>
        <begin position="228"/>
        <end position="243"/>
    </location>
</feature>
<comment type="caution">
    <text evidence="4">The sequence shown here is derived from an EMBL/GenBank/DDBJ whole genome shotgun (WGS) entry which is preliminary data.</text>
</comment>
<keyword evidence="5" id="KW-1185">Reference proteome</keyword>
<dbReference type="PANTHER" id="PTHR13191:SF0">
    <property type="entry name" value="RIBOSOMAL RNA-PROCESSING PROTEIN 7 HOMOLOG A-RELATED"/>
    <property type="match status" value="1"/>
</dbReference>
<accession>A0AAW0LHR3</accession>
<organism evidence="4 5">
    <name type="scientific">Quercus suber</name>
    <name type="common">Cork oak</name>
    <dbReference type="NCBI Taxonomy" id="58331"/>
    <lineage>
        <taxon>Eukaryota</taxon>
        <taxon>Viridiplantae</taxon>
        <taxon>Streptophyta</taxon>
        <taxon>Embryophyta</taxon>
        <taxon>Tracheophyta</taxon>
        <taxon>Spermatophyta</taxon>
        <taxon>Magnoliopsida</taxon>
        <taxon>eudicotyledons</taxon>
        <taxon>Gunneridae</taxon>
        <taxon>Pentapetalae</taxon>
        <taxon>rosids</taxon>
        <taxon>fabids</taxon>
        <taxon>Fagales</taxon>
        <taxon>Fagaceae</taxon>
        <taxon>Quercus</taxon>
    </lineage>
</organism>
<comment type="similarity">
    <text evidence="1">Belongs to the RRP7 family.</text>
</comment>
<dbReference type="EMBL" id="PKMF04000091">
    <property type="protein sequence ID" value="KAK7851105.1"/>
    <property type="molecule type" value="Genomic_DNA"/>
</dbReference>
<gene>
    <name evidence="4" type="primary">RRP7A</name>
    <name evidence="4" type="ORF">CFP56_042921</name>
</gene>
<evidence type="ECO:0000259" key="3">
    <source>
        <dbReference type="Pfam" id="PF12923"/>
    </source>
</evidence>
<dbReference type="GO" id="GO:0006364">
    <property type="term" value="P:rRNA processing"/>
    <property type="evidence" value="ECO:0007669"/>
    <property type="project" value="TreeGrafter"/>
</dbReference>
<sequence length="395" mass="45324">MEVEREKSKPTEKNKRKREKGNDFDTGKAVRSNIKDGSINAISGRKMKESSRKKNRKNEERNTLTGKSEQPSTDAEVEFVDQYGKSKKTKCKKKEDDGSSKKGETDQDEVCHLSCGDESCSKGVKGSSKKARMKRKKEHNSSKEAKKSQEKAPEADSDDVYQISSGDEDCSKGMKKWIMEYNQSRPGLKVLEQNIDEFITAHEAKLEQVFFSAVTLSKKARMKRKKEHNSSKEAKKSQEKAPEADSDDVYQISSGDEDCSKGMKKWIMEYNQSRPGLKVLEQNIDEFITVHEAKLEQERKEREAQAAEGGWTVVVHHKGRKKTTDVESGTTVGSVAKAVVEDNMKKKKREDVKLDFYRFQRREAQRNEILTLQSKFEEDKKRIQQLRAARKFRPY</sequence>
<feature type="compositionally biased region" description="Polar residues" evidence="2">
    <location>
        <begin position="63"/>
        <end position="73"/>
    </location>
</feature>
<feature type="compositionally biased region" description="Basic residues" evidence="2">
    <location>
        <begin position="127"/>
        <end position="138"/>
    </location>
</feature>
<feature type="region of interest" description="Disordered" evidence="2">
    <location>
        <begin position="217"/>
        <end position="259"/>
    </location>
</feature>
<feature type="domain" description="Ribosomal RNA-processing protein 7 C-terminal" evidence="3">
    <location>
        <begin position="272"/>
        <end position="395"/>
    </location>
</feature>
<dbReference type="Proteomes" id="UP000237347">
    <property type="component" value="Unassembled WGS sequence"/>
</dbReference>
<feature type="compositionally biased region" description="Basic residues" evidence="2">
    <location>
        <begin position="218"/>
        <end position="227"/>
    </location>
</feature>
<reference evidence="4 5" key="1">
    <citation type="journal article" date="2018" name="Sci. Data">
        <title>The draft genome sequence of cork oak.</title>
        <authorList>
            <person name="Ramos A.M."/>
            <person name="Usie A."/>
            <person name="Barbosa P."/>
            <person name="Barros P.M."/>
            <person name="Capote T."/>
            <person name="Chaves I."/>
            <person name="Simoes F."/>
            <person name="Abreu I."/>
            <person name="Carrasquinho I."/>
            <person name="Faro C."/>
            <person name="Guimaraes J.B."/>
            <person name="Mendonca D."/>
            <person name="Nobrega F."/>
            <person name="Rodrigues L."/>
            <person name="Saibo N.J.M."/>
            <person name="Varela M.C."/>
            <person name="Egas C."/>
            <person name="Matos J."/>
            <person name="Miguel C.M."/>
            <person name="Oliveira M.M."/>
            <person name="Ricardo C.P."/>
            <person name="Goncalves S."/>
        </authorList>
    </citation>
    <scope>NUCLEOTIDE SEQUENCE [LARGE SCALE GENOMIC DNA]</scope>
    <source>
        <strain evidence="5">cv. HL8</strain>
    </source>
</reference>
<dbReference type="PANTHER" id="PTHR13191">
    <property type="entry name" value="RIBOSOMAL RNA PROCESSING PROTEIN 7-RELATED"/>
    <property type="match status" value="1"/>
</dbReference>
<feature type="compositionally biased region" description="Basic and acidic residues" evidence="2">
    <location>
        <begin position="139"/>
        <end position="154"/>
    </location>
</feature>
<dbReference type="GO" id="GO:0000028">
    <property type="term" value="P:ribosomal small subunit assembly"/>
    <property type="evidence" value="ECO:0007669"/>
    <property type="project" value="TreeGrafter"/>
</dbReference>
<dbReference type="GO" id="GO:0032545">
    <property type="term" value="C:CURI complex"/>
    <property type="evidence" value="ECO:0007669"/>
    <property type="project" value="TreeGrafter"/>
</dbReference>
<dbReference type="Pfam" id="PF12923">
    <property type="entry name" value="RRP7"/>
    <property type="match status" value="1"/>
</dbReference>
<evidence type="ECO:0000313" key="4">
    <source>
        <dbReference type="EMBL" id="KAK7851105.1"/>
    </source>
</evidence>
<feature type="compositionally biased region" description="Basic and acidic residues" evidence="2">
    <location>
        <begin position="1"/>
        <end position="13"/>
    </location>
</feature>
<dbReference type="CDD" id="cd12951">
    <property type="entry name" value="RRP7_Rrp7A"/>
    <property type="match status" value="1"/>
</dbReference>
<feature type="compositionally biased region" description="Basic and acidic residues" evidence="2">
    <location>
        <begin position="93"/>
        <end position="111"/>
    </location>
</feature>
<dbReference type="GO" id="GO:0034456">
    <property type="term" value="C:UTP-C complex"/>
    <property type="evidence" value="ECO:0007669"/>
    <property type="project" value="TreeGrafter"/>
</dbReference>
<dbReference type="InterPro" id="IPR040446">
    <property type="entry name" value="RRP7"/>
</dbReference>
<protein>
    <submittedName>
        <fullName evidence="4">Ribosomal rna-processing protein 7 like protein a</fullName>
    </submittedName>
</protein>
<evidence type="ECO:0000256" key="2">
    <source>
        <dbReference type="SAM" id="MobiDB-lite"/>
    </source>
</evidence>
<dbReference type="Gene3D" id="6.10.250.1770">
    <property type="match status" value="1"/>
</dbReference>
<feature type="region of interest" description="Disordered" evidence="2">
    <location>
        <begin position="1"/>
        <end position="170"/>
    </location>
</feature>
<dbReference type="InterPro" id="IPR024326">
    <property type="entry name" value="RRP7_C"/>
</dbReference>
<name>A0AAW0LHR3_QUESU</name>
<feature type="compositionally biased region" description="Basic and acidic residues" evidence="2">
    <location>
        <begin position="46"/>
        <end position="62"/>
    </location>
</feature>
<evidence type="ECO:0000256" key="1">
    <source>
        <dbReference type="ARBA" id="ARBA00006110"/>
    </source>
</evidence>